<feature type="region of interest" description="Disordered" evidence="1">
    <location>
        <begin position="21"/>
        <end position="92"/>
    </location>
</feature>
<name>A0ABN8IP19_9NEOP</name>
<reference evidence="2" key="1">
    <citation type="submission" date="2022-03" db="EMBL/GenBank/DDBJ databases">
        <authorList>
            <person name="Martin H S."/>
        </authorList>
    </citation>
    <scope>NUCLEOTIDE SEQUENCE</scope>
</reference>
<feature type="compositionally biased region" description="Low complexity" evidence="1">
    <location>
        <begin position="55"/>
        <end position="70"/>
    </location>
</feature>
<accession>A0ABN8IP19</accession>
<feature type="non-terminal residue" evidence="2">
    <location>
        <position position="281"/>
    </location>
</feature>
<keyword evidence="3" id="KW-1185">Reference proteome</keyword>
<feature type="compositionally biased region" description="Basic residues" evidence="1">
    <location>
        <begin position="30"/>
        <end position="41"/>
    </location>
</feature>
<protein>
    <submittedName>
        <fullName evidence="2">Uncharacterized protein</fullName>
    </submittedName>
</protein>
<evidence type="ECO:0000256" key="1">
    <source>
        <dbReference type="SAM" id="MobiDB-lite"/>
    </source>
</evidence>
<feature type="region of interest" description="Disordered" evidence="1">
    <location>
        <begin position="180"/>
        <end position="258"/>
    </location>
</feature>
<sequence length="281" mass="31253">MLELITRSKSSFSRRINCPIQHGRTYTRTQRQRGSPKRHGRVQAPPFAPPPLPSAAPSLYRSRRASCPCRSSRRVRTSPSPTPTPRPRTERLPNGHWWTMWHWTLTFAAVQGVARLISLPCMAMMTRAKPRLGSCATPRACPTKKFKVGSGNAADELARESQSATLSRCRAAGRYATMESAPLSTRNSGRLALDESGPSVPHARERRVPIDRAARGEGQQCRNTRSADASIAVPSFSPRHATPRHGKPRHATPSQRNTTQCKPLCRMCKSHMSKSMRYSIP</sequence>
<feature type="compositionally biased region" description="Basic residues" evidence="1">
    <location>
        <begin position="241"/>
        <end position="250"/>
    </location>
</feature>
<feature type="compositionally biased region" description="Basic and acidic residues" evidence="1">
    <location>
        <begin position="202"/>
        <end position="215"/>
    </location>
</feature>
<proteinExistence type="predicted"/>
<evidence type="ECO:0000313" key="2">
    <source>
        <dbReference type="EMBL" id="CAH2062671.1"/>
    </source>
</evidence>
<organism evidence="2 3">
    <name type="scientific">Iphiclides podalirius</name>
    <name type="common">scarce swallowtail</name>
    <dbReference type="NCBI Taxonomy" id="110791"/>
    <lineage>
        <taxon>Eukaryota</taxon>
        <taxon>Metazoa</taxon>
        <taxon>Ecdysozoa</taxon>
        <taxon>Arthropoda</taxon>
        <taxon>Hexapoda</taxon>
        <taxon>Insecta</taxon>
        <taxon>Pterygota</taxon>
        <taxon>Neoptera</taxon>
        <taxon>Endopterygota</taxon>
        <taxon>Lepidoptera</taxon>
        <taxon>Glossata</taxon>
        <taxon>Ditrysia</taxon>
        <taxon>Papilionoidea</taxon>
        <taxon>Papilionidae</taxon>
        <taxon>Papilioninae</taxon>
        <taxon>Iphiclides</taxon>
    </lineage>
</organism>
<dbReference type="EMBL" id="OW152815">
    <property type="protein sequence ID" value="CAH2062671.1"/>
    <property type="molecule type" value="Genomic_DNA"/>
</dbReference>
<dbReference type="Proteomes" id="UP000837857">
    <property type="component" value="Chromosome 3"/>
</dbReference>
<gene>
    <name evidence="2" type="ORF">IPOD504_LOCUS12108</name>
</gene>
<evidence type="ECO:0000313" key="3">
    <source>
        <dbReference type="Proteomes" id="UP000837857"/>
    </source>
</evidence>